<feature type="region of interest" description="Disordered" evidence="2">
    <location>
        <begin position="1307"/>
        <end position="1332"/>
    </location>
</feature>
<dbReference type="PANTHER" id="PTHR31780">
    <property type="entry name" value="STRESS RESPONSE PROTEIN NST1-RELATED"/>
    <property type="match status" value="1"/>
</dbReference>
<feature type="region of interest" description="Disordered" evidence="2">
    <location>
        <begin position="1"/>
        <end position="147"/>
    </location>
</feature>
<name>A0AAX6HGD3_IRIPA</name>
<feature type="compositionally biased region" description="Polar residues" evidence="2">
    <location>
        <begin position="730"/>
        <end position="747"/>
    </location>
</feature>
<feature type="compositionally biased region" description="Polar residues" evidence="2">
    <location>
        <begin position="390"/>
        <end position="399"/>
    </location>
</feature>
<comment type="caution">
    <text evidence="3">The sequence shown here is derived from an EMBL/GenBank/DDBJ whole genome shotgun (WGS) entry which is preliminary data.</text>
</comment>
<feature type="compositionally biased region" description="Basic and acidic residues" evidence="2">
    <location>
        <begin position="896"/>
        <end position="905"/>
    </location>
</feature>
<feature type="coiled-coil region" evidence="1">
    <location>
        <begin position="482"/>
        <end position="599"/>
    </location>
</feature>
<accession>A0AAX6HGD3</accession>
<feature type="region of interest" description="Disordered" evidence="2">
    <location>
        <begin position="1233"/>
        <end position="1281"/>
    </location>
</feature>
<reference evidence="3" key="2">
    <citation type="submission" date="2023-04" db="EMBL/GenBank/DDBJ databases">
        <authorList>
            <person name="Bruccoleri R.E."/>
            <person name="Oakeley E.J."/>
            <person name="Faust A.-M."/>
            <person name="Dessus-Babus S."/>
            <person name="Altorfer M."/>
            <person name="Burckhardt D."/>
            <person name="Oertli M."/>
            <person name="Naumann U."/>
            <person name="Petersen F."/>
            <person name="Wong J."/>
        </authorList>
    </citation>
    <scope>NUCLEOTIDE SEQUENCE</scope>
    <source>
        <strain evidence="3">GSM-AAB239-AS_SAM_17_03QT</strain>
        <tissue evidence="3">Leaf</tissue>
    </source>
</reference>
<feature type="region of interest" description="Disordered" evidence="2">
    <location>
        <begin position="1113"/>
        <end position="1163"/>
    </location>
</feature>
<feature type="compositionally biased region" description="Basic and acidic residues" evidence="2">
    <location>
        <begin position="343"/>
        <end position="354"/>
    </location>
</feature>
<keyword evidence="4" id="KW-1185">Reference proteome</keyword>
<evidence type="ECO:0000256" key="2">
    <source>
        <dbReference type="SAM" id="MobiDB-lite"/>
    </source>
</evidence>
<dbReference type="InterPro" id="IPR051195">
    <property type="entry name" value="Fungal_stress_NST1"/>
</dbReference>
<dbReference type="EMBL" id="JANAVB010009994">
    <property type="protein sequence ID" value="KAJ6839584.1"/>
    <property type="molecule type" value="Genomic_DNA"/>
</dbReference>
<feature type="compositionally biased region" description="Low complexity" evidence="2">
    <location>
        <begin position="1129"/>
        <end position="1163"/>
    </location>
</feature>
<keyword evidence="1" id="KW-0175">Coiled coil</keyword>
<feature type="compositionally biased region" description="Basic and acidic residues" evidence="2">
    <location>
        <begin position="943"/>
        <end position="957"/>
    </location>
</feature>
<dbReference type="Proteomes" id="UP001140949">
    <property type="component" value="Unassembled WGS sequence"/>
</dbReference>
<feature type="compositionally biased region" description="Polar residues" evidence="2">
    <location>
        <begin position="834"/>
        <end position="861"/>
    </location>
</feature>
<feature type="compositionally biased region" description="Polar residues" evidence="2">
    <location>
        <begin position="194"/>
        <end position="204"/>
    </location>
</feature>
<feature type="compositionally biased region" description="Low complexity" evidence="2">
    <location>
        <begin position="908"/>
        <end position="917"/>
    </location>
</feature>
<feature type="compositionally biased region" description="Polar residues" evidence="2">
    <location>
        <begin position="1118"/>
        <end position="1128"/>
    </location>
</feature>
<feature type="compositionally biased region" description="Basic and acidic residues" evidence="2">
    <location>
        <begin position="764"/>
        <end position="783"/>
    </location>
</feature>
<organism evidence="3 4">
    <name type="scientific">Iris pallida</name>
    <name type="common">Sweet iris</name>
    <dbReference type="NCBI Taxonomy" id="29817"/>
    <lineage>
        <taxon>Eukaryota</taxon>
        <taxon>Viridiplantae</taxon>
        <taxon>Streptophyta</taxon>
        <taxon>Embryophyta</taxon>
        <taxon>Tracheophyta</taxon>
        <taxon>Spermatophyta</taxon>
        <taxon>Magnoliopsida</taxon>
        <taxon>Liliopsida</taxon>
        <taxon>Asparagales</taxon>
        <taxon>Iridaceae</taxon>
        <taxon>Iridoideae</taxon>
        <taxon>Irideae</taxon>
        <taxon>Iris</taxon>
    </lineage>
</organism>
<evidence type="ECO:0000313" key="3">
    <source>
        <dbReference type="EMBL" id="KAJ6839584.1"/>
    </source>
</evidence>
<feature type="compositionally biased region" description="Polar residues" evidence="2">
    <location>
        <begin position="1985"/>
        <end position="1998"/>
    </location>
</feature>
<feature type="compositionally biased region" description="Polar residues" evidence="2">
    <location>
        <begin position="8"/>
        <end position="28"/>
    </location>
</feature>
<feature type="compositionally biased region" description="Low complexity" evidence="2">
    <location>
        <begin position="2239"/>
        <end position="2276"/>
    </location>
</feature>
<feature type="region of interest" description="Disordered" evidence="2">
    <location>
        <begin position="1979"/>
        <end position="2002"/>
    </location>
</feature>
<feature type="region of interest" description="Disordered" evidence="2">
    <location>
        <begin position="1059"/>
        <end position="1087"/>
    </location>
</feature>
<feature type="compositionally biased region" description="Polar residues" evidence="2">
    <location>
        <begin position="1450"/>
        <end position="1469"/>
    </location>
</feature>
<feature type="compositionally biased region" description="Basic and acidic residues" evidence="2">
    <location>
        <begin position="1061"/>
        <end position="1073"/>
    </location>
</feature>
<feature type="compositionally biased region" description="Polar residues" evidence="2">
    <location>
        <begin position="962"/>
        <end position="973"/>
    </location>
</feature>
<protein>
    <submittedName>
        <fullName evidence="3">Uncharacterized protein</fullName>
    </submittedName>
</protein>
<feature type="compositionally biased region" description="Polar residues" evidence="2">
    <location>
        <begin position="1260"/>
        <end position="1271"/>
    </location>
</feature>
<feature type="compositionally biased region" description="Low complexity" evidence="2">
    <location>
        <begin position="135"/>
        <end position="147"/>
    </location>
</feature>
<reference evidence="3" key="1">
    <citation type="journal article" date="2023" name="GigaByte">
        <title>Genome assembly of the bearded iris, Iris pallida Lam.</title>
        <authorList>
            <person name="Bruccoleri R.E."/>
            <person name="Oakeley E.J."/>
            <person name="Faust A.M.E."/>
            <person name="Altorfer M."/>
            <person name="Dessus-Babus S."/>
            <person name="Burckhardt D."/>
            <person name="Oertli M."/>
            <person name="Naumann U."/>
            <person name="Petersen F."/>
            <person name="Wong J."/>
        </authorList>
    </citation>
    <scope>NUCLEOTIDE SEQUENCE</scope>
    <source>
        <strain evidence="3">GSM-AAB239-AS_SAM_17_03QT</strain>
    </source>
</reference>
<dbReference type="PANTHER" id="PTHR31780:SF10">
    <property type="entry name" value="LD36051P"/>
    <property type="match status" value="1"/>
</dbReference>
<sequence>MAHPNKFVSVNLNKSYGKPTTSPSTASNVRHHSYSSSGGGGGGMVVLSRHRGGSLSSTLPKSSAPKLFVPAPLNLPSLRKENEKFGPHGSNLGSSARPGSSGSGSGPGTSIGWTKPAAFLPEKELAPRSAVPDGSAYMPPAARAPASSPAVEKAVFLKGDDFPSLKAATFIPKQKELKAGEERVRSPLPMRPQMRSSRLVTTNAADGDDRSVSEQSRKQQMQVQDRYFLGPLPVVNLAHTSNWADDERDTGLNLPDRDRDRGFQRLDFDEVGSVPFKDFHRGDSFGMNRDGRDAVNSWRGPPQSPPQLGFDRDRFRPKPPSAGREMNSHLLYGESARAGLSEGPHDSRYPRRDLGFGGANFQNGKSLSAEGFPGRVNEQQNMHNGRIGDPSNNRNRGDTFQNNIAPKVPFSAGSKGLSVNDPILNFGRDKRLSSSSGKPYSLDAGFDSTDPFSDDPIGEVNVKVFKRKKEVLKQMDFHDPVRASFEAELERVQRIQEQERQRAMEEQARVMELARREQEERERLVREEEERRRLIEEEAREAAWRAEQERMDAARRVEEQKIAREEEKRRIVIEEERRKEAARKKLLELEARMAKRQTDAPYKDDNITGEERVHVPVKERDVPKVASDVGDWEDGERMVDHITSTASSNSSNTNRYFETGSCRIQPLRDENTSFMERGKHGNYWKRDAYDNGSSSVFHLQDQESDLYSSRRDTSSSGRPWTRKENFGFPSASTRPSSKGGTSENSSGPDDLHYPRGNRWNGGGDGDHFNRIDATDFSDNDKFADGGWGSGRSRGSPNAPYTERSFQNEVDGGFPSFGRSRHSLRQPRVLPPPSISSMRHTSFRNEANSPGPTSFLDSQSRYHNAVRSGEIMRSGYDQRDQTPRVQKLLDSDVIASEQKEEKDSPRCDSQSSLSVSNPPSSPTHLSHDGFDEADDNPALDSSVVDEHTFISDNEHIASEMEVGNTNTMGTSSTVSHEEDDEWAIEKNEEMNEQEDYDEEEDGYQEDEEAVHDGDGGETLEFNQEFNDPPSDLPNKTGETGQMVLDFNEDVDASIGTVGGFEKTFRNDEKGRGVQDDSVGDDNLQDGSASFEGLISESSITMNKTEKALQELTLDPLPTPTSSYPESTEASSTQGTSIQQQITSGFSSPVPPTSTAQPTTSTVSAVENQAEAPIRLQFGLFSGPSLIPSPVPAIQIGSIQMPLHLPPPQPPFFQFGQLRYPSPLSQGILPLAPQTVSFIHPPPPASSQHSSSQNLGGSLHSQASQVPSSQNSAPDKVPSGLPEDQLSLIMKPLALSQGNINYKQQDELSNPLKGETVSRGQTSISSLSGDKTRNVSGYQNERHIVNDVNRRKNYRPVSHNKEIQVYPGPSRILTEERTQIGSRATGIISNSRGRRFTYSARNASTRPLFPVPETSRTDSGGLQRRLRRSVRRTEFRVRENVDRREREVLESYSSVSQDGRPNFNGRVSGTSARYGVRKDGGPTKLTKTTIESENLNSGVSSTDVASSRGQVYKLSGRETLSNTRASSLENLQAGEGSGKNNASSEEDVGAPLQSGVVCVFRQSGIEAPSDEDDFIEVRSKRQMLNDRREQREKEIRAKSKVIKAPRKHRAVPQSNAVAYNFKKSASFFVGDATNTLHSDAVTTDGRGFPSAEASPVFTTNMTSQTLPPIGTPAAEVDSAARSITLKSSQISCVPGTSSCATVIPVLPFEKKNTVLVNAPLPSGSWSNSDINQQVMALTQTQLDDAMKPVVFDSHVTSSLSIEPTKSSTPIMAQEKPFPPSACPLNSLLAGERIQFGAVTSPTILPPISRAVSNGIAPPGSSRSDVSREHSLTAINKDCTMLFDKERHTDESCTQLEDPEAEAAASAVAVAAIMNNDEIVGNRLGACSVSDSKSFTAADNTELPSGVGMTASKEVTSQSMAEESLSVALPADLSVDTPLPLWHPLPSPQGTSSPMLSHFSQPSHFPIVDVNSMFGGPFFAFGPHDESGGTQAQPPRSTTLGSGPLGPWPHHSGVDSFYSPPTGFAGPYISPPGGIPGVQAAPHMVVYNHFAPVGQFGPVFMGTTYIPTGKQPDWKHNPVSSATGVSEGEVTNLNFASVPRNPPILPSPLQHLAPGSPLMPMASPLPIFDMSPFQSSADIPFQARWSHVPAPSIHSVPSTVPPPQPQQHQQQVEGDMASQFGRTVPVDTSTTTNRFDDPSTTTTDGDGGLSVSNDGANQFPDELSLAQPPTVSTSSLQAERPSYSSPSSANNSKGSNGSKGSSRSAAGSASEGGKIAGSSFKRHVSQQQLVTPAPQQLIHPTGYGDQRGGSSQKMGSGGEWHRRGVNQGRGHGLGPDKSFGPSKMKQIYVAKPPSSGPAASTS</sequence>
<feature type="compositionally biased region" description="Polar residues" evidence="2">
    <location>
        <begin position="2282"/>
        <end position="2291"/>
    </location>
</feature>
<feature type="region of interest" description="Disordered" evidence="2">
    <location>
        <begin position="1450"/>
        <end position="1484"/>
    </location>
</feature>
<feature type="region of interest" description="Disordered" evidence="2">
    <location>
        <begin position="2149"/>
        <end position="2359"/>
    </location>
</feature>
<evidence type="ECO:0000256" key="1">
    <source>
        <dbReference type="SAM" id="Coils"/>
    </source>
</evidence>
<dbReference type="CDD" id="cd22249">
    <property type="entry name" value="UDM1_RNF168_RNF169-like"/>
    <property type="match status" value="1"/>
</dbReference>
<evidence type="ECO:0000313" key="4">
    <source>
        <dbReference type="Proteomes" id="UP001140949"/>
    </source>
</evidence>
<feature type="compositionally biased region" description="Basic and acidic residues" evidence="2">
    <location>
        <begin position="207"/>
        <end position="217"/>
    </location>
</feature>
<feature type="compositionally biased region" description="Acidic residues" evidence="2">
    <location>
        <begin position="989"/>
        <end position="1008"/>
    </location>
</feature>
<feature type="region of interest" description="Disordered" evidence="2">
    <location>
        <begin position="294"/>
        <end position="399"/>
    </location>
</feature>
<gene>
    <name evidence="3" type="ORF">M6B38_314285</name>
</gene>
<feature type="compositionally biased region" description="Polar residues" evidence="2">
    <location>
        <begin position="1316"/>
        <end position="1332"/>
    </location>
</feature>
<feature type="compositionally biased region" description="Basic and acidic residues" evidence="2">
    <location>
        <begin position="875"/>
        <end position="889"/>
    </location>
</feature>
<feature type="compositionally biased region" description="Polar residues" evidence="2">
    <location>
        <begin position="2224"/>
        <end position="2234"/>
    </location>
</feature>
<feature type="compositionally biased region" description="Low complexity" evidence="2">
    <location>
        <begin position="1244"/>
        <end position="1259"/>
    </location>
</feature>
<proteinExistence type="predicted"/>
<feature type="region of interest" description="Disordered" evidence="2">
    <location>
        <begin position="180"/>
        <end position="221"/>
    </location>
</feature>
<feature type="region of interest" description="Disordered" evidence="2">
    <location>
        <begin position="702"/>
        <end position="1038"/>
    </location>
</feature>